<evidence type="ECO:0000313" key="1">
    <source>
        <dbReference type="EMBL" id="JAS49385.1"/>
    </source>
</evidence>
<reference evidence="1" key="1">
    <citation type="submission" date="2015-11" db="EMBL/GenBank/DDBJ databases">
        <title>De novo transcriptome assembly of four potential Pierce s Disease insect vectors from Arizona vineyards.</title>
        <authorList>
            <person name="Tassone E.E."/>
        </authorList>
    </citation>
    <scope>NUCLEOTIDE SEQUENCE</scope>
</reference>
<dbReference type="AlphaFoldDB" id="A0A1B6FGT0"/>
<accession>A0A1B6FGT0</accession>
<protein>
    <submittedName>
        <fullName evidence="1">Uncharacterized protein</fullName>
    </submittedName>
</protein>
<name>A0A1B6FGT0_9HEMI</name>
<sequence>KSTISSEVVEDFNQVNSENESTIYSSTSTQINDDNSRPIAYTTTIINDFKETESYSPVKIDIPVANTEIKTEFLPALSIENLVTEVPKHVEDIYQTDKEMTPVDELVTETAENVKISEVDCLVDDKIYKNDSFVPV</sequence>
<gene>
    <name evidence="1" type="ORF">g.50449</name>
</gene>
<feature type="non-terminal residue" evidence="1">
    <location>
        <position position="136"/>
    </location>
</feature>
<proteinExistence type="predicted"/>
<organism evidence="1">
    <name type="scientific">Cuerna arida</name>
    <dbReference type="NCBI Taxonomy" id="1464854"/>
    <lineage>
        <taxon>Eukaryota</taxon>
        <taxon>Metazoa</taxon>
        <taxon>Ecdysozoa</taxon>
        <taxon>Arthropoda</taxon>
        <taxon>Hexapoda</taxon>
        <taxon>Insecta</taxon>
        <taxon>Pterygota</taxon>
        <taxon>Neoptera</taxon>
        <taxon>Paraneoptera</taxon>
        <taxon>Hemiptera</taxon>
        <taxon>Auchenorrhyncha</taxon>
        <taxon>Membracoidea</taxon>
        <taxon>Cicadellidae</taxon>
        <taxon>Cicadellinae</taxon>
        <taxon>Proconiini</taxon>
        <taxon>Cuerna</taxon>
    </lineage>
</organism>
<feature type="non-terminal residue" evidence="1">
    <location>
        <position position="1"/>
    </location>
</feature>
<dbReference type="EMBL" id="GECZ01020384">
    <property type="protein sequence ID" value="JAS49385.1"/>
    <property type="molecule type" value="Transcribed_RNA"/>
</dbReference>